<dbReference type="AlphaFoldDB" id="A0A7U2N1A5"/>
<keyword evidence="2" id="KW-1185">Reference proteome</keyword>
<reference evidence="2" key="1">
    <citation type="journal article" date="2021" name="G3 (Bethesda)">
        <title>Chromosome assembled and annotated genome sequence of Aspergillus flavus NRRL 3357.</title>
        <authorList>
            <person name="Skerker J.M."/>
            <person name="Pianalto K.M."/>
            <person name="Mondo S.J."/>
            <person name="Yang K."/>
            <person name="Arkin A.P."/>
            <person name="Keller N.P."/>
            <person name="Grigoriev I.V."/>
            <person name="Louise Glass N.L."/>
        </authorList>
    </citation>
    <scope>NUCLEOTIDE SEQUENCE [LARGE SCALE GENOMIC DNA]</scope>
    <source>
        <strain evidence="2">ATCC 200026 / FGSC A1120 / IAM 13836 / NRRL 3357 / JCM 12722 / SRRC 167</strain>
    </source>
</reference>
<evidence type="ECO:0000313" key="2">
    <source>
        <dbReference type="Proteomes" id="UP000596276"/>
    </source>
</evidence>
<dbReference type="VEuPathDB" id="FungiDB:F9C07_8147"/>
<name>A0A7U2N1A5_ASPFN</name>
<evidence type="ECO:0000313" key="1">
    <source>
        <dbReference type="EMBL" id="QRD93699.1"/>
    </source>
</evidence>
<organism evidence="1 2">
    <name type="scientific">Aspergillus flavus (strain ATCC 200026 / FGSC A1120 / IAM 13836 / NRRL 3357 / JCM 12722 / SRRC 167)</name>
    <dbReference type="NCBI Taxonomy" id="332952"/>
    <lineage>
        <taxon>Eukaryota</taxon>
        <taxon>Fungi</taxon>
        <taxon>Dikarya</taxon>
        <taxon>Ascomycota</taxon>
        <taxon>Pezizomycotina</taxon>
        <taxon>Eurotiomycetes</taxon>
        <taxon>Eurotiomycetidae</taxon>
        <taxon>Eurotiales</taxon>
        <taxon>Aspergillaceae</taxon>
        <taxon>Aspergillus</taxon>
        <taxon>Aspergillus subgen. Circumdati</taxon>
    </lineage>
</organism>
<dbReference type="EMBL" id="CP044623">
    <property type="protein sequence ID" value="QRD93699.1"/>
    <property type="molecule type" value="Genomic_DNA"/>
</dbReference>
<accession>A0A7U2N1A5</accession>
<dbReference type="Proteomes" id="UP000596276">
    <property type="component" value="Chromosome 6"/>
</dbReference>
<proteinExistence type="predicted"/>
<gene>
    <name evidence="1" type="ORF">F9C07_8147</name>
</gene>
<sequence length="87" mass="10139">MRFLLTPWPPVEQERKEKNMSALMKWSKLGRNMRSMRWVLVDWGSQVCINGVTCSKLDCGSYVQIVVYRIAVTTMKADFHHGIDSLY</sequence>
<protein>
    <submittedName>
        <fullName evidence="1">Uncharacterized protein</fullName>
    </submittedName>
</protein>